<dbReference type="OMA" id="WFNWLGE"/>
<dbReference type="eggNOG" id="KOG4413">
    <property type="taxonomic scope" value="Eukaryota"/>
</dbReference>
<gene>
    <name evidence="3" type="ORF">CRE_20353</name>
</gene>
<dbReference type="AlphaFoldDB" id="E3MCX3"/>
<evidence type="ECO:0000256" key="2">
    <source>
        <dbReference type="ARBA" id="ARBA00014933"/>
    </source>
</evidence>
<name>E3MCX3_CAERE</name>
<evidence type="ECO:0000313" key="3">
    <source>
        <dbReference type="EMBL" id="EFO98471.1"/>
    </source>
</evidence>
<dbReference type="HOGENOM" id="CLU_537757_0_0_1"/>
<dbReference type="FunCoup" id="E3MCX3">
    <property type="interactions" value="4"/>
</dbReference>
<dbReference type="Proteomes" id="UP000008281">
    <property type="component" value="Unassembled WGS sequence"/>
</dbReference>
<evidence type="ECO:0000256" key="1">
    <source>
        <dbReference type="ARBA" id="ARBA00006823"/>
    </source>
</evidence>
<dbReference type="InParanoid" id="E3MCX3"/>
<accession>E3MCX3</accession>
<organism evidence="4">
    <name type="scientific">Caenorhabditis remanei</name>
    <name type="common">Caenorhabditis vulgaris</name>
    <dbReference type="NCBI Taxonomy" id="31234"/>
    <lineage>
        <taxon>Eukaryota</taxon>
        <taxon>Metazoa</taxon>
        <taxon>Ecdysozoa</taxon>
        <taxon>Nematoda</taxon>
        <taxon>Chromadorea</taxon>
        <taxon>Rhabditida</taxon>
        <taxon>Rhabditina</taxon>
        <taxon>Rhabditomorpha</taxon>
        <taxon>Rhabditoidea</taxon>
        <taxon>Rhabditidae</taxon>
        <taxon>Peloderinae</taxon>
        <taxon>Caenorhabditis</taxon>
    </lineage>
</organism>
<protein>
    <recommendedName>
        <fullName evidence="2">26S proteasome non-ATPase regulatory subunit 5</fullName>
    </recommendedName>
</protein>
<dbReference type="InterPro" id="IPR019538">
    <property type="entry name" value="PSMD5"/>
</dbReference>
<dbReference type="EMBL" id="DS268435">
    <property type="protein sequence ID" value="EFO98471.1"/>
    <property type="molecule type" value="Genomic_DNA"/>
</dbReference>
<evidence type="ECO:0000313" key="4">
    <source>
        <dbReference type="Proteomes" id="UP000008281"/>
    </source>
</evidence>
<dbReference type="STRING" id="31234.E3MCX3"/>
<dbReference type="InterPro" id="IPR016024">
    <property type="entry name" value="ARM-type_fold"/>
</dbReference>
<sequence>MTNMKEYEEIIENWRNEYISNRNSKKGWEILENLAKLQMESDQGMETDDNTETADFDDFSTSKLISLIIGDIPAKDLLVDHQVVLLEFIPTSHPNVLRHVVRTIREKEGSIAFLKSSSLAVGIAIARRVTDNVAGEEIRRVLAHLVENSYICDDLKSQLNDLNGRNCSASRSRIYSVNSMQGRIIYLKVLLQIATERARISSDSSCIHWLYEEILKSVLDASDVLAQLDALDTFVDIALNGKQNAETLFKLNIVKQIYDLMEHSKESPDSGEIYLYGTRFLCYMARSYPQVLKSFPDFVRRLLLEIRMFDQLSVTGRLGAFDHFASLCFSMEAKQTLEEMFKDSKELDNTLGSAGAACTMGTMEMKCRTLQAVTLVFENANDKLAGSWYERLGGKALTHISVATIRKPFPELKSCVYDFWQQLFEYPTVVQQFIMFQGFADWALDEKSENGPEHELRKRQIIHRIIKLSENNATAEVINADPVFLDRLKKYLQPAAAPAPRVEEMAL</sequence>
<dbReference type="GO" id="GO:0005829">
    <property type="term" value="C:cytosol"/>
    <property type="evidence" value="ECO:0007669"/>
    <property type="project" value="TreeGrafter"/>
</dbReference>
<dbReference type="Pfam" id="PF10508">
    <property type="entry name" value="Proteasom_PSMB"/>
    <property type="match status" value="1"/>
</dbReference>
<dbReference type="SUPFAM" id="SSF48371">
    <property type="entry name" value="ARM repeat"/>
    <property type="match status" value="1"/>
</dbReference>
<reference evidence="3" key="1">
    <citation type="submission" date="2007-07" db="EMBL/GenBank/DDBJ databases">
        <title>PCAP assembly of the Caenorhabditis remanei genome.</title>
        <authorList>
            <consortium name="The Caenorhabditis remanei Sequencing Consortium"/>
            <person name="Wilson R.K."/>
        </authorList>
    </citation>
    <scope>NUCLEOTIDE SEQUENCE [LARGE SCALE GENOMIC DNA]</scope>
    <source>
        <strain evidence="3">PB4641</strain>
    </source>
</reference>
<dbReference type="OrthoDB" id="10250600at2759"/>
<comment type="similarity">
    <text evidence="1">Belongs to the proteasome subunit S5B/HSM3 family.</text>
</comment>
<proteinExistence type="inferred from homology"/>
<dbReference type="PANTHER" id="PTHR13554">
    <property type="entry name" value="26S PROTEASOME NON-ATPASE REGULATORY SUBUNIT 5-RELATED"/>
    <property type="match status" value="1"/>
</dbReference>
<dbReference type="GO" id="GO:0043248">
    <property type="term" value="P:proteasome assembly"/>
    <property type="evidence" value="ECO:0007669"/>
    <property type="project" value="InterPro"/>
</dbReference>
<dbReference type="PANTHER" id="PTHR13554:SF10">
    <property type="entry name" value="26S PROTEASOME NON-ATPASE REGULATORY SUBUNIT 5"/>
    <property type="match status" value="1"/>
</dbReference>
<keyword evidence="4" id="KW-1185">Reference proteome</keyword>